<feature type="compositionally biased region" description="Acidic residues" evidence="1">
    <location>
        <begin position="387"/>
        <end position="397"/>
    </location>
</feature>
<name>A0A6A5TQC2_9PLEO</name>
<feature type="compositionally biased region" description="Low complexity" evidence="1">
    <location>
        <begin position="163"/>
        <end position="175"/>
    </location>
</feature>
<evidence type="ECO:0000256" key="1">
    <source>
        <dbReference type="SAM" id="MobiDB-lite"/>
    </source>
</evidence>
<proteinExistence type="predicted"/>
<feature type="region of interest" description="Disordered" evidence="1">
    <location>
        <begin position="1"/>
        <end position="24"/>
    </location>
</feature>
<evidence type="ECO:0000313" key="3">
    <source>
        <dbReference type="Proteomes" id="UP000800035"/>
    </source>
</evidence>
<reference evidence="2" key="1">
    <citation type="journal article" date="2020" name="Stud. Mycol.">
        <title>101 Dothideomycetes genomes: a test case for predicting lifestyles and emergence of pathogens.</title>
        <authorList>
            <person name="Haridas S."/>
            <person name="Albert R."/>
            <person name="Binder M."/>
            <person name="Bloem J."/>
            <person name="Labutti K."/>
            <person name="Salamov A."/>
            <person name="Andreopoulos B."/>
            <person name="Baker S."/>
            <person name="Barry K."/>
            <person name="Bills G."/>
            <person name="Bluhm B."/>
            <person name="Cannon C."/>
            <person name="Castanera R."/>
            <person name="Culley D."/>
            <person name="Daum C."/>
            <person name="Ezra D."/>
            <person name="Gonzalez J."/>
            <person name="Henrissat B."/>
            <person name="Kuo A."/>
            <person name="Liang C."/>
            <person name="Lipzen A."/>
            <person name="Lutzoni F."/>
            <person name="Magnuson J."/>
            <person name="Mondo S."/>
            <person name="Nolan M."/>
            <person name="Ohm R."/>
            <person name="Pangilinan J."/>
            <person name="Park H.-J."/>
            <person name="Ramirez L."/>
            <person name="Alfaro M."/>
            <person name="Sun H."/>
            <person name="Tritt A."/>
            <person name="Yoshinaga Y."/>
            <person name="Zwiers L.-H."/>
            <person name="Turgeon B."/>
            <person name="Goodwin S."/>
            <person name="Spatafora J."/>
            <person name="Crous P."/>
            <person name="Grigoriev I."/>
        </authorList>
    </citation>
    <scope>NUCLEOTIDE SEQUENCE</scope>
    <source>
        <strain evidence="2">CBS 675.92</strain>
    </source>
</reference>
<keyword evidence="3" id="KW-1185">Reference proteome</keyword>
<feature type="region of interest" description="Disordered" evidence="1">
    <location>
        <begin position="51"/>
        <end position="92"/>
    </location>
</feature>
<accession>A0A6A5TQC2</accession>
<gene>
    <name evidence="2" type="ORF">CC80DRAFT_506456</name>
</gene>
<feature type="region of interest" description="Disordered" evidence="1">
    <location>
        <begin position="378"/>
        <end position="397"/>
    </location>
</feature>
<feature type="region of interest" description="Disordered" evidence="1">
    <location>
        <begin position="162"/>
        <end position="197"/>
    </location>
</feature>
<evidence type="ECO:0000313" key="2">
    <source>
        <dbReference type="EMBL" id="KAF1954444.1"/>
    </source>
</evidence>
<sequence>MEKNNDSTAAHIGGGDPAVDDVPQIRNAVGEVAVLHDDLHKHVGTLNDRVRGLEQGQQEMKERIDNLESPQRTTEPKTPAERKRPKGLSISVPKHKSSLKAIDGLPTSAIPVYLLYYVWRLTCCQIFTGSSMNMSEPSAIFSAVPATPATGGPSSAFANLALTPNTPNTPHSPTPMSNRPKSKTSFNKKPTNDLSQKMPPAMVQMPLVPLTDKEILVFFFNSVSRPIVATRIYGRQWGPAKISAVVNEHRTILPYGYSRNTCSVKFTTAIKLGRKQHGEGFEEWEENTRAFFYNVTDDAVATDAIRLAEEEMDQEEDFNVLELVHDLKKYPVEEDGEQGLFTKCVQYCVENEVDIKLSQIHLLAIAIWNGYHPSTALEKRPGAVDQNEAEQGQEEPQ</sequence>
<dbReference type="OrthoDB" id="3792684at2759"/>
<organism evidence="2 3">
    <name type="scientific">Byssothecium circinans</name>
    <dbReference type="NCBI Taxonomy" id="147558"/>
    <lineage>
        <taxon>Eukaryota</taxon>
        <taxon>Fungi</taxon>
        <taxon>Dikarya</taxon>
        <taxon>Ascomycota</taxon>
        <taxon>Pezizomycotina</taxon>
        <taxon>Dothideomycetes</taxon>
        <taxon>Pleosporomycetidae</taxon>
        <taxon>Pleosporales</taxon>
        <taxon>Massarineae</taxon>
        <taxon>Massarinaceae</taxon>
        <taxon>Byssothecium</taxon>
    </lineage>
</organism>
<dbReference type="Proteomes" id="UP000800035">
    <property type="component" value="Unassembled WGS sequence"/>
</dbReference>
<protein>
    <submittedName>
        <fullName evidence="2">Uncharacterized protein</fullName>
    </submittedName>
</protein>
<dbReference type="EMBL" id="ML976999">
    <property type="protein sequence ID" value="KAF1954444.1"/>
    <property type="molecule type" value="Genomic_DNA"/>
</dbReference>
<feature type="compositionally biased region" description="Polar residues" evidence="1">
    <location>
        <begin position="176"/>
        <end position="195"/>
    </location>
</feature>
<dbReference type="AlphaFoldDB" id="A0A6A5TQC2"/>